<dbReference type="GeneID" id="89991949"/>
<dbReference type="RefSeq" id="XP_064723061.1">
    <property type="nucleotide sequence ID" value="XM_064866989.1"/>
</dbReference>
<evidence type="ECO:0000313" key="1">
    <source>
        <dbReference type="EMBL" id="WVO23822.1"/>
    </source>
</evidence>
<evidence type="ECO:0000313" key="2">
    <source>
        <dbReference type="Proteomes" id="UP001432216"/>
    </source>
</evidence>
<reference evidence="1 2" key="1">
    <citation type="submission" date="2024-01" db="EMBL/GenBank/DDBJ databases">
        <title>Comparative genomics of Cryptococcus and Kwoniella reveals pathogenesis evolution and contrasting modes of karyotype evolution via chromosome fusion or intercentromeric recombination.</title>
        <authorList>
            <person name="Coelho M.A."/>
            <person name="David-Palma M."/>
            <person name="Shea T."/>
            <person name="Bowers K."/>
            <person name="McGinley-Smith S."/>
            <person name="Mohammad A.W."/>
            <person name="Gnirke A."/>
            <person name="Yurkov A.M."/>
            <person name="Nowrousian M."/>
            <person name="Sun S."/>
            <person name="Cuomo C.A."/>
            <person name="Heitman J."/>
        </authorList>
    </citation>
    <scope>NUCLEOTIDE SEQUENCE [LARGE SCALE GENOMIC DNA]</scope>
    <source>
        <strain evidence="1 2">7685027</strain>
    </source>
</reference>
<sequence length="92" mass="10583">MRNYRYITNTTKFEGIVSGRDIDVQKLRFKQKELSIGSLLVATVAQPYLPSVVIRSMHETCVSDLCALKKFPKKSMFMKTDGKKGPENKRRE</sequence>
<dbReference type="EMBL" id="CP143814">
    <property type="protein sequence ID" value="WVO23822.1"/>
    <property type="molecule type" value="Genomic_DNA"/>
</dbReference>
<keyword evidence="2" id="KW-1185">Reference proteome</keyword>
<name>A0ABZ2B2I6_9TREE</name>
<gene>
    <name evidence="1" type="ORF">IAS62_005179</name>
</gene>
<accession>A0ABZ2B2I6</accession>
<organism evidence="1 2">
    <name type="scientific">Cryptococcus decagattii</name>
    <dbReference type="NCBI Taxonomy" id="1859122"/>
    <lineage>
        <taxon>Eukaryota</taxon>
        <taxon>Fungi</taxon>
        <taxon>Dikarya</taxon>
        <taxon>Basidiomycota</taxon>
        <taxon>Agaricomycotina</taxon>
        <taxon>Tremellomycetes</taxon>
        <taxon>Tremellales</taxon>
        <taxon>Cryptococcaceae</taxon>
        <taxon>Cryptococcus</taxon>
        <taxon>Cryptococcus gattii species complex</taxon>
    </lineage>
</organism>
<protein>
    <submittedName>
        <fullName evidence="1">Uncharacterized protein</fullName>
    </submittedName>
</protein>
<dbReference type="Proteomes" id="UP001432216">
    <property type="component" value="Chromosome 9"/>
</dbReference>
<proteinExistence type="predicted"/>